<proteinExistence type="predicted"/>
<feature type="domain" description="SGF29 C-terminal" evidence="2">
    <location>
        <begin position="165"/>
        <end position="309"/>
    </location>
</feature>
<evidence type="ECO:0000313" key="6">
    <source>
        <dbReference type="Proteomes" id="UP000309734"/>
    </source>
</evidence>
<evidence type="ECO:0000313" key="5">
    <source>
        <dbReference type="Proteomes" id="UP000305064"/>
    </source>
</evidence>
<name>A0A4S9SX14_AURPU</name>
<evidence type="ECO:0000256" key="1">
    <source>
        <dbReference type="SAM" id="MobiDB-lite"/>
    </source>
</evidence>
<sequence>MSSRNRQPRASLNQDADEERRLWNTIKERSKKVDTMMARCAVIGTEIVDVEKQQAALIEAGELSDMRLDERLESLYRENVKLSEDISHIVDGNSDEMSLLDSIKVLAGLREASEESLNLSRSHSNSKGRNATLKKKAGSMDVDDEASVVSSPRPGGRQANEPRGSRLQLNLGAQVFYRNKGRTQEGEGILCRVTNIIGEGKQRRYEIQDAEPEPLPDGEFPPPYRASVAHLMPIPTKNDGLADLNKGRNVLAQYPDTTTFYKAEVMENWRSKDLSDTSDGSHLVHLSFEGDDGNNTQVERRFVLAEKEK</sequence>
<evidence type="ECO:0000313" key="3">
    <source>
        <dbReference type="EMBL" id="THY69212.1"/>
    </source>
</evidence>
<accession>A0A4S9SX14</accession>
<dbReference type="InterPro" id="IPR047288">
    <property type="entry name" value="Tudor_SGF29_rpt1"/>
</dbReference>
<dbReference type="CDD" id="cd20393">
    <property type="entry name" value="Tudor_SGF29_rpt1"/>
    <property type="match status" value="1"/>
</dbReference>
<feature type="compositionally biased region" description="Polar residues" evidence="1">
    <location>
        <begin position="116"/>
        <end position="129"/>
    </location>
</feature>
<organism evidence="4 6">
    <name type="scientific">Aureobasidium pullulans</name>
    <name type="common">Black yeast</name>
    <name type="synonym">Pullularia pullulans</name>
    <dbReference type="NCBI Taxonomy" id="5580"/>
    <lineage>
        <taxon>Eukaryota</taxon>
        <taxon>Fungi</taxon>
        <taxon>Dikarya</taxon>
        <taxon>Ascomycota</taxon>
        <taxon>Pezizomycotina</taxon>
        <taxon>Dothideomycetes</taxon>
        <taxon>Dothideomycetidae</taxon>
        <taxon>Dothideales</taxon>
        <taxon>Saccotheciaceae</taxon>
        <taxon>Aureobasidium</taxon>
    </lineage>
</organism>
<dbReference type="GO" id="GO:0000124">
    <property type="term" value="C:SAGA complex"/>
    <property type="evidence" value="ECO:0007669"/>
    <property type="project" value="InterPro"/>
</dbReference>
<reference evidence="5 6" key="1">
    <citation type="submission" date="2018-10" db="EMBL/GenBank/DDBJ databases">
        <title>Fifty Aureobasidium pullulans genomes reveal a recombining polyextremotolerant generalist.</title>
        <authorList>
            <person name="Gostincar C."/>
            <person name="Turk M."/>
            <person name="Zajc J."/>
            <person name="Gunde-Cimerman N."/>
        </authorList>
    </citation>
    <scope>NUCLEOTIDE SEQUENCE [LARGE SCALE GENOMIC DNA]</scope>
    <source>
        <strain evidence="4 6">EXF-3519</strain>
        <strain evidence="3 5">EXF-4256</strain>
    </source>
</reference>
<dbReference type="PANTHER" id="PTHR21539">
    <property type="entry name" value="SAGA-ASSOCIATED FACTOR 29"/>
    <property type="match status" value="1"/>
</dbReference>
<comment type="caution">
    <text evidence="4">The sequence shown here is derived from an EMBL/GenBank/DDBJ whole genome shotgun (WGS) entry which is preliminary data.</text>
</comment>
<protein>
    <recommendedName>
        <fullName evidence="2">SGF29 C-terminal domain-containing protein</fullName>
    </recommendedName>
</protein>
<dbReference type="InterPro" id="IPR010750">
    <property type="entry name" value="SGF29_tudor-like_dom"/>
</dbReference>
<dbReference type="PROSITE" id="PS51518">
    <property type="entry name" value="SGF29_C"/>
    <property type="match status" value="1"/>
</dbReference>
<dbReference type="PANTHER" id="PTHR21539:SF0">
    <property type="entry name" value="SAGA-ASSOCIATED FACTOR 29"/>
    <property type="match status" value="1"/>
</dbReference>
<dbReference type="AlphaFoldDB" id="A0A4S9SX14"/>
<dbReference type="InterPro" id="IPR037802">
    <property type="entry name" value="SGF29"/>
</dbReference>
<dbReference type="Proteomes" id="UP000305064">
    <property type="component" value="Unassembled WGS sequence"/>
</dbReference>
<dbReference type="Proteomes" id="UP000309734">
    <property type="component" value="Unassembled WGS sequence"/>
</dbReference>
<evidence type="ECO:0000259" key="2">
    <source>
        <dbReference type="PROSITE" id="PS51518"/>
    </source>
</evidence>
<feature type="region of interest" description="Disordered" evidence="1">
    <location>
        <begin position="116"/>
        <end position="165"/>
    </location>
</feature>
<evidence type="ECO:0000313" key="4">
    <source>
        <dbReference type="EMBL" id="THZ72309.1"/>
    </source>
</evidence>
<gene>
    <name evidence="4" type="ORF">D6C85_04758</name>
    <name evidence="3" type="ORF">D6C94_09731</name>
</gene>
<dbReference type="Pfam" id="PF07039">
    <property type="entry name" value="SGF29_Tudor"/>
    <property type="match status" value="1"/>
</dbReference>
<dbReference type="Gene3D" id="2.30.30.140">
    <property type="match status" value="1"/>
</dbReference>
<dbReference type="EMBL" id="QZBS01000126">
    <property type="protein sequence ID" value="THZ72309.1"/>
    <property type="molecule type" value="Genomic_DNA"/>
</dbReference>
<dbReference type="EMBL" id="QZBJ01000107">
    <property type="protein sequence ID" value="THY69212.1"/>
    <property type="molecule type" value="Genomic_DNA"/>
</dbReference>